<comment type="caution">
    <text evidence="3">The sequence shown here is derived from an EMBL/GenBank/DDBJ whole genome shotgun (WGS) entry which is preliminary data.</text>
</comment>
<evidence type="ECO:0000313" key="3">
    <source>
        <dbReference type="EMBL" id="KAK1933997.1"/>
    </source>
</evidence>
<feature type="region of interest" description="Disordered" evidence="2">
    <location>
        <begin position="210"/>
        <end position="247"/>
    </location>
</feature>
<keyword evidence="1" id="KW-0175">Coiled coil</keyword>
<name>A0AAD9LFS7_BABDI</name>
<protein>
    <submittedName>
        <fullName evidence="3">Uncharacterized protein</fullName>
    </submittedName>
</protein>
<reference evidence="3" key="1">
    <citation type="journal article" date="2014" name="Nucleic Acids Res.">
        <title>The evolutionary dynamics of variant antigen genes in Babesia reveal a history of genomic innovation underlying host-parasite interaction.</title>
        <authorList>
            <person name="Jackson A.P."/>
            <person name="Otto T.D."/>
            <person name="Darby A."/>
            <person name="Ramaprasad A."/>
            <person name="Xia D."/>
            <person name="Echaide I.E."/>
            <person name="Farber M."/>
            <person name="Gahlot S."/>
            <person name="Gamble J."/>
            <person name="Gupta D."/>
            <person name="Gupta Y."/>
            <person name="Jackson L."/>
            <person name="Malandrin L."/>
            <person name="Malas T.B."/>
            <person name="Moussa E."/>
            <person name="Nair M."/>
            <person name="Reid A.J."/>
            <person name="Sanders M."/>
            <person name="Sharma J."/>
            <person name="Tracey A."/>
            <person name="Quail M.A."/>
            <person name="Weir W."/>
            <person name="Wastling J.M."/>
            <person name="Hall N."/>
            <person name="Willadsen P."/>
            <person name="Lingelbach K."/>
            <person name="Shiels B."/>
            <person name="Tait A."/>
            <person name="Berriman M."/>
            <person name="Allred D.R."/>
            <person name="Pain A."/>
        </authorList>
    </citation>
    <scope>NUCLEOTIDE SEQUENCE</scope>
    <source>
        <strain evidence="3">1802A</strain>
    </source>
</reference>
<gene>
    <name evidence="3" type="ORF">X943_000081</name>
</gene>
<evidence type="ECO:0000256" key="2">
    <source>
        <dbReference type="SAM" id="MobiDB-lite"/>
    </source>
</evidence>
<dbReference type="Proteomes" id="UP001195914">
    <property type="component" value="Unassembled WGS sequence"/>
</dbReference>
<reference evidence="3" key="2">
    <citation type="submission" date="2021-05" db="EMBL/GenBank/DDBJ databases">
        <authorList>
            <person name="Pain A."/>
        </authorList>
    </citation>
    <scope>NUCLEOTIDE SEQUENCE</scope>
    <source>
        <strain evidence="3">1802A</strain>
    </source>
</reference>
<evidence type="ECO:0000256" key="1">
    <source>
        <dbReference type="SAM" id="Coils"/>
    </source>
</evidence>
<accession>A0AAD9LFS7</accession>
<dbReference type="EMBL" id="JAHBMH010000067">
    <property type="protein sequence ID" value="KAK1933997.1"/>
    <property type="molecule type" value="Genomic_DNA"/>
</dbReference>
<sequence length="851" mass="97189">MGDLLGANVKALQNRVCLEYASTVGRFRPYDIERKYHSCKVIDAASSYTLITPSTVKGFFGCDHAFAVFTIIGQKPVKKRQGLNQSHSLLVTIKCEYINNKNRVTRYLFQAVADHNVSKEGYFYQIHVNTDGSLLLLVSTSTTYVVRLPTEIGEDAIVADESTQVFLYANIIRAEILLNKGVTARTVVKVEFHTQYNNTICMMTMEPKGDTKHDVEQQSNENSSDATLEPLEGQGPQHAKSAHKDNKLAKETQLEMQGVIRIFNVEESIDRPYMEIHLTEPFCRTGDEHDGDNLGVAPQGTLVDFYWNTRDQSTWGGSTLFVMSNYGFVFAYCPILLPKCLSTFKRKKNIVMGAAELLKNGYYMKTDEDNKNIASENDITRLIGSLVSISHDQEKHCDENPDPVRIMPHVFKLESKHDRQTHRFEALTVLRTQPDIVMVASGFNGTIMLFKNETTLLPRTSHFKRHADEGKPIYMHCSGTTRTRLTHSGTRVTFLTISDDTCIAHSVVETNAIIIRNSTMQMKHIAQARMADDHIFYQTQPIIVAGSGEKYTHEAFKDYWDDAKRNVYILQATCCYLKAQEDLKHLATTIMPMPCRAEVERRPKGEINALKLQYGGIIARPIVGRAITNTSEAPRNKAIDEAVQKLQRYTKATEQASENAFRTARQLVGKNVKYKEKATEMVKTISSIDSEVVLYLKTRKVFEAEVMQSLQVYQEITQNAQKILETIPGYTNRLHEMKQRVERLKQQNYDIMHKEQRILDMREELQNLKTRENAATQVADLITNIYLRSSQKMSRGIACKVTREDKVYNYKDCVKSVVDQWLAETLKKNIENMEKAFIRMQKIRNRIVQLE</sequence>
<proteinExistence type="predicted"/>
<organism evidence="3 4">
    <name type="scientific">Babesia divergens</name>
    <dbReference type="NCBI Taxonomy" id="32595"/>
    <lineage>
        <taxon>Eukaryota</taxon>
        <taxon>Sar</taxon>
        <taxon>Alveolata</taxon>
        <taxon>Apicomplexa</taxon>
        <taxon>Aconoidasida</taxon>
        <taxon>Piroplasmida</taxon>
        <taxon>Babesiidae</taxon>
        <taxon>Babesia</taxon>
    </lineage>
</organism>
<feature type="coiled-coil region" evidence="1">
    <location>
        <begin position="727"/>
        <end position="778"/>
    </location>
</feature>
<evidence type="ECO:0000313" key="4">
    <source>
        <dbReference type="Proteomes" id="UP001195914"/>
    </source>
</evidence>
<keyword evidence="4" id="KW-1185">Reference proteome</keyword>
<feature type="compositionally biased region" description="Polar residues" evidence="2">
    <location>
        <begin position="217"/>
        <end position="226"/>
    </location>
</feature>
<dbReference type="AlphaFoldDB" id="A0AAD9LFS7"/>